<proteinExistence type="predicted"/>
<dbReference type="GO" id="GO:0020037">
    <property type="term" value="F:heme binding"/>
    <property type="evidence" value="ECO:0007669"/>
    <property type="project" value="InterPro"/>
</dbReference>
<evidence type="ECO:0000256" key="3">
    <source>
        <dbReference type="ARBA" id="ARBA00023004"/>
    </source>
</evidence>
<evidence type="ECO:0000256" key="1">
    <source>
        <dbReference type="ARBA" id="ARBA00022617"/>
    </source>
</evidence>
<dbReference type="Pfam" id="PF13442">
    <property type="entry name" value="Cytochrome_CBB3"/>
    <property type="match status" value="1"/>
</dbReference>
<dbReference type="InterPro" id="IPR035923">
    <property type="entry name" value="TT1751-like_sf"/>
</dbReference>
<dbReference type="PANTHER" id="PTHR35008:SF8">
    <property type="entry name" value="ALCOHOL DEHYDROGENASE CYTOCHROME C SUBUNIT"/>
    <property type="match status" value="1"/>
</dbReference>
<gene>
    <name evidence="5" type="ORF">MNBD_GAMMA23-417</name>
</gene>
<dbReference type="GO" id="GO:0009055">
    <property type="term" value="F:electron transfer activity"/>
    <property type="evidence" value="ECO:0007669"/>
    <property type="project" value="InterPro"/>
</dbReference>
<dbReference type="GO" id="GO:0046872">
    <property type="term" value="F:metal ion binding"/>
    <property type="evidence" value="ECO:0007669"/>
    <property type="project" value="UniProtKB-KW"/>
</dbReference>
<sequence length="354" mass="38984">MLTQRLFPSAILSGFLIIGVGLSSAVYAGTPNGEHLYTKNCSVCHGSKGSGGVGIPLDLASFLNSISDEYLIKTIEHGRVGRTMPAFKKLGDENIKALVKYIRSFTETKTITFDPTPIKGNIQHGKALFKSKCASCHGDHGQGGKGTGVTFSRPRDLSIIPPALNNAGFLASASDEMIKHTLINGRDKTPMNSFLKQGMSESDINDVVAYIRHFETKQVPKLRDQKLDAIIVEESPYSLEKTLDNLKKAVIGKNFRIIRQQTLDDGLADKGKQNKKQIILYFCNFQFLNESLALDPRIGLFLPCRVTIVQQGNSVKVMAINPLRLSKLFNNDELDDACKSMSNLYTEIIEEATL</sequence>
<keyword evidence="3" id="KW-0408">Iron</keyword>
<dbReference type="Gene3D" id="1.10.760.10">
    <property type="entry name" value="Cytochrome c-like domain"/>
    <property type="match status" value="2"/>
</dbReference>
<dbReference type="InterPro" id="IPR036909">
    <property type="entry name" value="Cyt_c-like_dom_sf"/>
</dbReference>
<dbReference type="CDD" id="cd14797">
    <property type="entry name" value="DUF302"/>
    <property type="match status" value="1"/>
</dbReference>
<evidence type="ECO:0000256" key="2">
    <source>
        <dbReference type="ARBA" id="ARBA00022723"/>
    </source>
</evidence>
<dbReference type="PROSITE" id="PS51007">
    <property type="entry name" value="CYTC"/>
    <property type="match status" value="2"/>
</dbReference>
<dbReference type="Pfam" id="PF00034">
    <property type="entry name" value="Cytochrom_C"/>
    <property type="match status" value="1"/>
</dbReference>
<feature type="domain" description="Cytochrome c" evidence="4">
    <location>
        <begin position="28"/>
        <end position="106"/>
    </location>
</feature>
<dbReference type="InterPro" id="IPR051459">
    <property type="entry name" value="Cytochrome_c-type_DH"/>
</dbReference>
<feature type="domain" description="Cytochrome c" evidence="4">
    <location>
        <begin position="120"/>
        <end position="215"/>
    </location>
</feature>
<dbReference type="InterPro" id="IPR009056">
    <property type="entry name" value="Cyt_c-like_dom"/>
</dbReference>
<dbReference type="InterPro" id="IPR005180">
    <property type="entry name" value="DUF302"/>
</dbReference>
<evidence type="ECO:0000313" key="5">
    <source>
        <dbReference type="EMBL" id="VAW92446.1"/>
    </source>
</evidence>
<dbReference type="AlphaFoldDB" id="A0A3B1AIF7"/>
<reference evidence="5" key="1">
    <citation type="submission" date="2018-06" db="EMBL/GenBank/DDBJ databases">
        <authorList>
            <person name="Zhirakovskaya E."/>
        </authorList>
    </citation>
    <scope>NUCLEOTIDE SEQUENCE</scope>
</reference>
<dbReference type="Gene3D" id="3.30.310.70">
    <property type="entry name" value="TT1751-like domain"/>
    <property type="match status" value="1"/>
</dbReference>
<evidence type="ECO:0000259" key="4">
    <source>
        <dbReference type="PROSITE" id="PS51007"/>
    </source>
</evidence>
<dbReference type="SUPFAM" id="SSF103247">
    <property type="entry name" value="TT1751-like"/>
    <property type="match status" value="1"/>
</dbReference>
<dbReference type="SUPFAM" id="SSF46626">
    <property type="entry name" value="Cytochrome c"/>
    <property type="match status" value="2"/>
</dbReference>
<dbReference type="EMBL" id="UOFT01000025">
    <property type="protein sequence ID" value="VAW92446.1"/>
    <property type="molecule type" value="Genomic_DNA"/>
</dbReference>
<name>A0A3B1AIF7_9ZZZZ</name>
<accession>A0A3B1AIF7</accession>
<dbReference type="Pfam" id="PF03625">
    <property type="entry name" value="DUF302"/>
    <property type="match status" value="1"/>
</dbReference>
<dbReference type="PANTHER" id="PTHR35008">
    <property type="entry name" value="BLL4482 PROTEIN-RELATED"/>
    <property type="match status" value="1"/>
</dbReference>
<organism evidence="5">
    <name type="scientific">hydrothermal vent metagenome</name>
    <dbReference type="NCBI Taxonomy" id="652676"/>
    <lineage>
        <taxon>unclassified sequences</taxon>
        <taxon>metagenomes</taxon>
        <taxon>ecological metagenomes</taxon>
    </lineage>
</organism>
<keyword evidence="2" id="KW-0479">Metal-binding</keyword>
<keyword evidence="1" id="KW-0349">Heme</keyword>
<protein>
    <submittedName>
        <fullName evidence="5">Cytochrome c family protein</fullName>
    </submittedName>
</protein>